<evidence type="ECO:0000259" key="6">
    <source>
        <dbReference type="PROSITE" id="PS51462"/>
    </source>
</evidence>
<sequence>MLPKLQFTLCFLTRGDDVLMLHRNRPPNAGLWNGIGGHWEEDESALQGVLREIEEETGYHLEKAFFCGILTWEGFEIPAGGLVLFTAQAPEGEPQGCSEGKLAWKPKEWLFHSPEVVSNIHVFAPYILNGSNPLHFHFIYEAGKILAYKISPVPAELRL</sequence>
<evidence type="ECO:0000256" key="2">
    <source>
        <dbReference type="ARBA" id="ARBA00005582"/>
    </source>
</evidence>
<keyword evidence="3" id="KW-0479">Metal-binding</keyword>
<evidence type="ECO:0000256" key="5">
    <source>
        <dbReference type="ARBA" id="ARBA00022842"/>
    </source>
</evidence>
<dbReference type="STRING" id="926569.ANT_10590"/>
<comment type="cofactor">
    <cofactor evidence="1">
        <name>Mg(2+)</name>
        <dbReference type="ChEBI" id="CHEBI:18420"/>
    </cofactor>
</comment>
<dbReference type="Proteomes" id="UP000008922">
    <property type="component" value="Chromosome"/>
</dbReference>
<comment type="similarity">
    <text evidence="2">Belongs to the Nudix hydrolase family.</text>
</comment>
<dbReference type="RefSeq" id="WP_013559483.1">
    <property type="nucleotide sequence ID" value="NC_014960.1"/>
</dbReference>
<dbReference type="HOGENOM" id="CLU_037162_27_0_0"/>
<dbReference type="CDD" id="cd18886">
    <property type="entry name" value="NUDIX_MutT_Nudt1"/>
    <property type="match status" value="1"/>
</dbReference>
<dbReference type="InterPro" id="IPR015797">
    <property type="entry name" value="NUDIX_hydrolase-like_dom_sf"/>
</dbReference>
<dbReference type="Gene3D" id="3.90.79.10">
    <property type="entry name" value="Nucleoside Triphosphate Pyrophosphohydrolase"/>
    <property type="match status" value="1"/>
</dbReference>
<evidence type="ECO:0000256" key="1">
    <source>
        <dbReference type="ARBA" id="ARBA00001946"/>
    </source>
</evidence>
<dbReference type="InterPro" id="IPR000086">
    <property type="entry name" value="NUDIX_hydrolase_dom"/>
</dbReference>
<accession>E8N3S9</accession>
<dbReference type="PROSITE" id="PS51462">
    <property type="entry name" value="NUDIX"/>
    <property type="match status" value="1"/>
</dbReference>
<dbReference type="eggNOG" id="COG1051">
    <property type="taxonomic scope" value="Bacteria"/>
</dbReference>
<dbReference type="InParanoid" id="E8N3S9"/>
<dbReference type="GO" id="GO:0005737">
    <property type="term" value="C:cytoplasm"/>
    <property type="evidence" value="ECO:0007669"/>
    <property type="project" value="TreeGrafter"/>
</dbReference>
<keyword evidence="5" id="KW-0460">Magnesium</keyword>
<keyword evidence="8" id="KW-1185">Reference proteome</keyword>
<organism evidence="7 8">
    <name type="scientific">Anaerolinea thermophila (strain DSM 14523 / JCM 11388 / NBRC 100420 / UNI-1)</name>
    <dbReference type="NCBI Taxonomy" id="926569"/>
    <lineage>
        <taxon>Bacteria</taxon>
        <taxon>Bacillati</taxon>
        <taxon>Chloroflexota</taxon>
        <taxon>Anaerolineae</taxon>
        <taxon>Anaerolineales</taxon>
        <taxon>Anaerolineaceae</taxon>
        <taxon>Anaerolinea</taxon>
    </lineage>
</organism>
<dbReference type="EC" id="3.6.1.-" evidence="7"/>
<evidence type="ECO:0000256" key="3">
    <source>
        <dbReference type="ARBA" id="ARBA00022723"/>
    </source>
</evidence>
<protein>
    <submittedName>
        <fullName evidence="7">NTP pyrophosphohydrolase</fullName>
        <ecNumber evidence="7">3.6.1.-</ecNumber>
    </submittedName>
</protein>
<dbReference type="Pfam" id="PF00293">
    <property type="entry name" value="NUDIX"/>
    <property type="match status" value="1"/>
</dbReference>
<dbReference type="PANTHER" id="PTHR43758:SF2">
    <property type="entry name" value="OXIDIZED PURINE NUCLEOSIDE TRIPHOSPHATE HYDROLASE"/>
    <property type="match status" value="1"/>
</dbReference>
<dbReference type="GO" id="GO:0016818">
    <property type="term" value="F:hydrolase activity, acting on acid anhydrides, in phosphorus-containing anhydrides"/>
    <property type="evidence" value="ECO:0007669"/>
    <property type="project" value="TreeGrafter"/>
</dbReference>
<dbReference type="GO" id="GO:0046872">
    <property type="term" value="F:metal ion binding"/>
    <property type="evidence" value="ECO:0007669"/>
    <property type="project" value="UniProtKB-KW"/>
</dbReference>
<dbReference type="FunCoup" id="E8N3S9">
    <property type="interactions" value="106"/>
</dbReference>
<evidence type="ECO:0000256" key="4">
    <source>
        <dbReference type="ARBA" id="ARBA00022801"/>
    </source>
</evidence>
<evidence type="ECO:0000313" key="8">
    <source>
        <dbReference type="Proteomes" id="UP000008922"/>
    </source>
</evidence>
<keyword evidence="4 7" id="KW-0378">Hydrolase</keyword>
<dbReference type="AlphaFoldDB" id="E8N3S9"/>
<dbReference type="EMBL" id="AP012029">
    <property type="protein sequence ID" value="BAJ63093.1"/>
    <property type="molecule type" value="Genomic_DNA"/>
</dbReference>
<gene>
    <name evidence="7" type="primary">mutX</name>
    <name evidence="7" type="ordered locus">ANT_10590</name>
</gene>
<reference evidence="7 8" key="1">
    <citation type="submission" date="2010-12" db="EMBL/GenBank/DDBJ databases">
        <title>Whole genome sequence of Anaerolinea thermophila UNI-1.</title>
        <authorList>
            <person name="Narita-Yamada S."/>
            <person name="Kishi E."/>
            <person name="Watanabe Y."/>
            <person name="Takasaki K."/>
            <person name="Ankai A."/>
            <person name="Oguchi A."/>
            <person name="Fukui S."/>
            <person name="Takahashi M."/>
            <person name="Yashiro I."/>
            <person name="Hosoyama A."/>
            <person name="Sekiguchi Y."/>
            <person name="Hanada S."/>
            <person name="Fujita N."/>
        </authorList>
    </citation>
    <scope>NUCLEOTIDE SEQUENCE [LARGE SCALE GENOMIC DNA]</scope>
    <source>
        <strain evidence="8">DSM 14523 / JCM 11388 / NBRC 100420 / UNI-1</strain>
    </source>
</reference>
<evidence type="ECO:0000313" key="7">
    <source>
        <dbReference type="EMBL" id="BAJ63093.1"/>
    </source>
</evidence>
<dbReference type="SUPFAM" id="SSF55811">
    <property type="entry name" value="Nudix"/>
    <property type="match status" value="1"/>
</dbReference>
<name>E8N3S9_ANATU</name>
<proteinExistence type="inferred from homology"/>
<dbReference type="PANTHER" id="PTHR43758">
    <property type="entry name" value="7,8-DIHYDRO-8-OXOGUANINE TRIPHOSPHATASE"/>
    <property type="match status" value="1"/>
</dbReference>
<dbReference type="PROSITE" id="PS00893">
    <property type="entry name" value="NUDIX_BOX"/>
    <property type="match status" value="1"/>
</dbReference>
<dbReference type="InterPro" id="IPR020084">
    <property type="entry name" value="NUDIX_hydrolase_CS"/>
</dbReference>
<dbReference type="KEGG" id="atm:ANT_10590"/>
<feature type="domain" description="Nudix hydrolase" evidence="6">
    <location>
        <begin position="3"/>
        <end position="129"/>
    </location>
</feature>